<name>A0A815WBX7_ADIRI</name>
<accession>A0A815WBX7</accession>
<sequence>MMMPDISFVMKVNIGNRDILVLELPGFEKGVLKPRISGNSITSMNNPIIHQSDIPTGSFKLNISFQQAIEERFTAERNEGFINLIILKKRSTEYTEPV</sequence>
<dbReference type="EMBL" id="CAJNOJ010001042">
    <property type="protein sequence ID" value="CAF1540046.1"/>
    <property type="molecule type" value="Genomic_DNA"/>
</dbReference>
<evidence type="ECO:0000313" key="3">
    <source>
        <dbReference type="Proteomes" id="UP000663828"/>
    </source>
</evidence>
<dbReference type="Proteomes" id="UP000663828">
    <property type="component" value="Unassembled WGS sequence"/>
</dbReference>
<evidence type="ECO:0000313" key="4">
    <source>
        <dbReference type="Proteomes" id="UP000663852"/>
    </source>
</evidence>
<protein>
    <recommendedName>
        <fullName evidence="5">SHSP domain-containing protein</fullName>
    </recommendedName>
</protein>
<reference evidence="1" key="1">
    <citation type="submission" date="2021-02" db="EMBL/GenBank/DDBJ databases">
        <authorList>
            <person name="Nowell W R."/>
        </authorList>
    </citation>
    <scope>NUCLEOTIDE SEQUENCE</scope>
</reference>
<evidence type="ECO:0000313" key="1">
    <source>
        <dbReference type="EMBL" id="CAF1540046.1"/>
    </source>
</evidence>
<keyword evidence="3" id="KW-1185">Reference proteome</keyword>
<proteinExistence type="predicted"/>
<gene>
    <name evidence="1" type="ORF">EDS130_LOCUS45251</name>
    <name evidence="2" type="ORF">XAT740_LOCUS51262</name>
</gene>
<organism evidence="1 4">
    <name type="scientific">Adineta ricciae</name>
    <name type="common">Rotifer</name>
    <dbReference type="NCBI Taxonomy" id="249248"/>
    <lineage>
        <taxon>Eukaryota</taxon>
        <taxon>Metazoa</taxon>
        <taxon>Spiralia</taxon>
        <taxon>Gnathifera</taxon>
        <taxon>Rotifera</taxon>
        <taxon>Eurotatoria</taxon>
        <taxon>Bdelloidea</taxon>
        <taxon>Adinetida</taxon>
        <taxon>Adinetidae</taxon>
        <taxon>Adineta</taxon>
    </lineage>
</organism>
<dbReference type="Proteomes" id="UP000663852">
    <property type="component" value="Unassembled WGS sequence"/>
</dbReference>
<comment type="caution">
    <text evidence="1">The sequence shown here is derived from an EMBL/GenBank/DDBJ whole genome shotgun (WGS) entry which is preliminary data.</text>
</comment>
<evidence type="ECO:0000313" key="2">
    <source>
        <dbReference type="EMBL" id="CAF1628635.1"/>
    </source>
</evidence>
<dbReference type="AlphaFoldDB" id="A0A815WBX7"/>
<dbReference type="EMBL" id="CAJNOR010008099">
    <property type="protein sequence ID" value="CAF1628635.1"/>
    <property type="molecule type" value="Genomic_DNA"/>
</dbReference>
<evidence type="ECO:0008006" key="5">
    <source>
        <dbReference type="Google" id="ProtNLM"/>
    </source>
</evidence>
<dbReference type="OrthoDB" id="2135133at2759"/>